<dbReference type="PANTHER" id="PTHR36453">
    <property type="entry name" value="SECRETED PROTEIN-RELATED"/>
    <property type="match status" value="1"/>
</dbReference>
<dbReference type="SUPFAM" id="SSF51126">
    <property type="entry name" value="Pectin lyase-like"/>
    <property type="match status" value="1"/>
</dbReference>
<feature type="domain" description="Right handed beta helix" evidence="2">
    <location>
        <begin position="386"/>
        <end position="486"/>
    </location>
</feature>
<organism evidence="4 5">
    <name type="scientific">Mariniflexile gromovii</name>
    <dbReference type="NCBI Taxonomy" id="362523"/>
    <lineage>
        <taxon>Bacteria</taxon>
        <taxon>Pseudomonadati</taxon>
        <taxon>Bacteroidota</taxon>
        <taxon>Flavobacteriia</taxon>
        <taxon>Flavobacteriales</taxon>
        <taxon>Flavobacteriaceae</taxon>
        <taxon>Mariniflexile</taxon>
    </lineage>
</organism>
<protein>
    <submittedName>
        <fullName evidence="4">Right-handed parallel beta-helix repeat-containing protein</fullName>
    </submittedName>
</protein>
<proteinExistence type="predicted"/>
<dbReference type="SMART" id="SM00710">
    <property type="entry name" value="PbH1"/>
    <property type="match status" value="7"/>
</dbReference>
<evidence type="ECO:0000313" key="5">
    <source>
        <dbReference type="Proteomes" id="UP000670776"/>
    </source>
</evidence>
<evidence type="ECO:0000313" key="4">
    <source>
        <dbReference type="EMBL" id="MBP0904937.1"/>
    </source>
</evidence>
<name>A0ABS4BWH5_9FLAO</name>
<dbReference type="RefSeq" id="WP_209655829.1">
    <property type="nucleotide sequence ID" value="NZ_JAGJCB010000015.1"/>
</dbReference>
<dbReference type="InterPro" id="IPR048482">
    <property type="entry name" value="GH141_ins"/>
</dbReference>
<evidence type="ECO:0000259" key="3">
    <source>
        <dbReference type="Pfam" id="PF21231"/>
    </source>
</evidence>
<dbReference type="EMBL" id="JAGJCB010000015">
    <property type="protein sequence ID" value="MBP0904937.1"/>
    <property type="molecule type" value="Genomic_DNA"/>
</dbReference>
<dbReference type="InterPro" id="IPR006626">
    <property type="entry name" value="PbH1"/>
</dbReference>
<gene>
    <name evidence="4" type="ORF">J8H85_13945</name>
</gene>
<sequence length="761" mass="85490">MSKLIKEYSVLKYHFTVVTQVILVLVLMLLLVSCSKNSKDKIIKEIYVSVEGDNSGNGSITNPYATLQKAITASRHFRKNGFENPIIIYLREGRHQLNETLVLRNEDGRSEKSEHVTLDSYGAGETTLPTHLTISAYPNEHPVLSAGMPITGWKLLKTAPSELPSNAIGHVWVADMPEGLEKFYTLYDSHGRLTRARNEGFAPTQKGDKKHIYFPKGALKNRDNIEDIEVQVRPYRPWVINMLPLKNVDENKLVAETGVSATYTIDNLPAWVHNPTGATIWVENSIEALNEPGEWVVNTKTRKIYLWPKNIGPEGKPQGILAPTTSELIRVEGQIDYNGSTDIPVKGIAFKGITFTHADRLAWTNDENRLGWGMQHDWDMFDKPSAMIRFRGAEDCVVTDCNFLNSGGSGIRLDLYAQRNRIANCEFAHLGEAGILLAGYGAGTKDVNHHNDITNNHIHHFSEITWHSPGIWAWQSGSNHIANNFIHHSGYAAVMITNRVEPNRDLNGEGGRTIRQNEIPETVKENTIETYENWKIREKYNHSRHNVFEYNEITHSVQLLSDGNAIYISGAGTGNIIRYNYIHDNLEHSFPAAIRCDDDQHETLIYGNILNNNYGFSAGIASKGVNDIINNFIVNPISSPKWGYVSFEWVSVKGSKVHHNIIVSHPSESIAYGERPIQRSEDGQPLIVETDMDSNLYSHPTNPSWMDAHFAKMRKVGKEQNSVFAEPMFVDALKGDFRFKAESPALEIGIEALDVSKMGLQ</sequence>
<dbReference type="InterPro" id="IPR039448">
    <property type="entry name" value="Beta_helix"/>
</dbReference>
<keyword evidence="1" id="KW-0472">Membrane</keyword>
<accession>A0ABS4BWH5</accession>
<dbReference type="InterPro" id="IPR011050">
    <property type="entry name" value="Pectin_lyase_fold/virulence"/>
</dbReference>
<dbReference type="Proteomes" id="UP000670776">
    <property type="component" value="Unassembled WGS sequence"/>
</dbReference>
<keyword evidence="5" id="KW-1185">Reference proteome</keyword>
<evidence type="ECO:0000256" key="1">
    <source>
        <dbReference type="SAM" id="Phobius"/>
    </source>
</evidence>
<comment type="caution">
    <text evidence="4">The sequence shown here is derived from an EMBL/GenBank/DDBJ whole genome shotgun (WGS) entry which is preliminary data.</text>
</comment>
<keyword evidence="1" id="KW-1133">Transmembrane helix</keyword>
<dbReference type="PANTHER" id="PTHR36453:SF1">
    <property type="entry name" value="RIGHT HANDED BETA HELIX DOMAIN-CONTAINING PROTEIN"/>
    <property type="match status" value="1"/>
</dbReference>
<keyword evidence="1" id="KW-0812">Transmembrane</keyword>
<evidence type="ECO:0000259" key="2">
    <source>
        <dbReference type="Pfam" id="PF13229"/>
    </source>
</evidence>
<dbReference type="Pfam" id="PF13229">
    <property type="entry name" value="Beta_helix"/>
    <property type="match status" value="1"/>
</dbReference>
<feature type="transmembrane region" description="Helical" evidence="1">
    <location>
        <begin position="12"/>
        <end position="32"/>
    </location>
</feature>
<feature type="domain" description="GH141-like insertion" evidence="3">
    <location>
        <begin position="169"/>
        <end position="309"/>
    </location>
</feature>
<dbReference type="InterPro" id="IPR012334">
    <property type="entry name" value="Pectin_lyas_fold"/>
</dbReference>
<dbReference type="Pfam" id="PF21231">
    <property type="entry name" value="GH141_M"/>
    <property type="match status" value="1"/>
</dbReference>
<reference evidence="4 5" key="1">
    <citation type="submission" date="2021-04" db="EMBL/GenBank/DDBJ databases">
        <title>Mariniflexile gromovii gen. nov., sp. nov., a gliding bacterium isolated from the sea urchin Strongylocentrotus intermedius.</title>
        <authorList>
            <person name="Ko S."/>
            <person name="Le V."/>
            <person name="Ahn C.-Y."/>
            <person name="Oh H.-M."/>
        </authorList>
    </citation>
    <scope>NUCLEOTIDE SEQUENCE [LARGE SCALE GENOMIC DNA]</scope>
    <source>
        <strain evidence="4 5">KCTC 12570</strain>
    </source>
</reference>
<dbReference type="Gene3D" id="2.160.20.10">
    <property type="entry name" value="Single-stranded right-handed beta-helix, Pectin lyase-like"/>
    <property type="match status" value="2"/>
</dbReference>
<dbReference type="PROSITE" id="PS51257">
    <property type="entry name" value="PROKAR_LIPOPROTEIN"/>
    <property type="match status" value="1"/>
</dbReference>